<dbReference type="AlphaFoldDB" id="Q9ZGG3"/>
<reference evidence="1" key="1">
    <citation type="journal article" date="1998" name="Proc. Natl. Acad. Sci. U.S.A.">
        <title>Tracking molecular evolution of photosynthesis by characterization of a major photosynthesis gene cluster from Heliobacillus mobilis.</title>
        <authorList>
            <person name="Xiong J."/>
            <person name="Inoue K."/>
            <person name="Bauer C.E."/>
        </authorList>
    </citation>
    <scope>NUCLEOTIDE SEQUENCE</scope>
</reference>
<accession>Q9ZGG3</accession>
<protein>
    <submittedName>
        <fullName evidence="1">Uncharacterized protein</fullName>
    </submittedName>
</protein>
<name>Q9ZGG3_HELMO</name>
<dbReference type="EMBL" id="AF080002">
    <property type="protein sequence ID" value="AAC84016.1"/>
    <property type="molecule type" value="Genomic_DNA"/>
</dbReference>
<sequence length="30" mass="3499">MKGVGNDEMTHRRSIHRGAATVRFQNRFLI</sequence>
<proteinExistence type="predicted"/>
<dbReference type="PIR" id="T31444">
    <property type="entry name" value="T31444"/>
</dbReference>
<organism evidence="1">
    <name type="scientific">Heliobacterium mobile</name>
    <name type="common">Heliobacillus mobilis</name>
    <dbReference type="NCBI Taxonomy" id="28064"/>
    <lineage>
        <taxon>Bacteria</taxon>
        <taxon>Bacillati</taxon>
        <taxon>Bacillota</taxon>
        <taxon>Clostridia</taxon>
        <taxon>Eubacteriales</taxon>
        <taxon>Heliobacteriaceae</taxon>
        <taxon>Heliobacterium</taxon>
    </lineage>
</organism>
<evidence type="ECO:0000313" key="1">
    <source>
        <dbReference type="EMBL" id="AAC84016.1"/>
    </source>
</evidence>